<organism evidence="4 5">
    <name type="scientific">Acaryochloris marina (strain MBIC 11017)</name>
    <dbReference type="NCBI Taxonomy" id="329726"/>
    <lineage>
        <taxon>Bacteria</taxon>
        <taxon>Bacillati</taxon>
        <taxon>Cyanobacteriota</taxon>
        <taxon>Cyanophyceae</taxon>
        <taxon>Acaryochloridales</taxon>
        <taxon>Acaryochloridaceae</taxon>
        <taxon>Acaryochloris</taxon>
    </lineage>
</organism>
<dbReference type="Proteomes" id="UP000000268">
    <property type="component" value="Chromosome"/>
</dbReference>
<gene>
    <name evidence="4" type="primary">apcA</name>
    <name evidence="4" type="ordered locus">AM1_1558</name>
</gene>
<dbReference type="eggNOG" id="ENOG5031SX7">
    <property type="taxonomic scope" value="Bacteria"/>
</dbReference>
<dbReference type="STRING" id="329726.AM1_1558"/>
<evidence type="ECO:0000313" key="4">
    <source>
        <dbReference type="EMBL" id="ABW26582.1"/>
    </source>
</evidence>
<dbReference type="KEGG" id="amr:AM1_1558"/>
<comment type="similarity">
    <text evidence="1">Belongs to the phycobiliprotein family.</text>
</comment>
<accession>B0C947</accession>
<keyword evidence="3" id="KW-0089">Bile pigment</keyword>
<sequence length="155" mass="17919">MFSQLKNLRIETDGRYATEQELAFLKAYLGSVRQRISTYEKVRDAEEVIMDQVEENLKSIDPQIFQKGTEDCSEICRRDRKNTLRHSAAAMLFNDVDRLREGLLIWQGTIVRAIQSEEASSLTWQEMPKVVEDHLSPEESELMGPALQLTRTLLM</sequence>
<dbReference type="SUPFAM" id="SSF46458">
    <property type="entry name" value="Globin-like"/>
    <property type="match status" value="1"/>
</dbReference>
<dbReference type="HOGENOM" id="CLU_137322_0_0_3"/>
<evidence type="ECO:0000313" key="5">
    <source>
        <dbReference type="Proteomes" id="UP000000268"/>
    </source>
</evidence>
<dbReference type="InterPro" id="IPR038719">
    <property type="entry name" value="Phycobilisome_asu/bsu_sf"/>
</dbReference>
<evidence type="ECO:0000256" key="3">
    <source>
        <dbReference type="ARBA" id="ARBA00023307"/>
    </source>
</evidence>
<dbReference type="EMBL" id="CP000828">
    <property type="protein sequence ID" value="ABW26582.1"/>
    <property type="molecule type" value="Genomic_DNA"/>
</dbReference>
<protein>
    <submittedName>
        <fullName evidence="4">Allophycocyanin alpha subunit ApcA</fullName>
    </submittedName>
</protein>
<dbReference type="CDD" id="cd08919">
    <property type="entry name" value="PBP-like"/>
    <property type="match status" value="1"/>
</dbReference>
<dbReference type="OrthoDB" id="423955at2"/>
<proteinExistence type="inferred from homology"/>
<dbReference type="AlphaFoldDB" id="B0C947"/>
<reference evidence="4 5" key="1">
    <citation type="journal article" date="2008" name="Proc. Natl. Acad. Sci. U.S.A.">
        <title>Niche adaptation and genome expansion in the chlorophyll d-producing cyanobacterium Acaryochloris marina.</title>
        <authorList>
            <person name="Swingley W.D."/>
            <person name="Chen M."/>
            <person name="Cheung P.C."/>
            <person name="Conrad A.L."/>
            <person name="Dejesa L.C."/>
            <person name="Hao J."/>
            <person name="Honchak B.M."/>
            <person name="Karbach L.E."/>
            <person name="Kurdoglu A."/>
            <person name="Lahiri S."/>
            <person name="Mastrian S.D."/>
            <person name="Miyashita H."/>
            <person name="Page L."/>
            <person name="Ramakrishna P."/>
            <person name="Satoh S."/>
            <person name="Sattley W.M."/>
            <person name="Shimada Y."/>
            <person name="Taylor H.L."/>
            <person name="Tomo T."/>
            <person name="Tsuchiya T."/>
            <person name="Wang Z.T."/>
            <person name="Raymond J."/>
            <person name="Mimuro M."/>
            <person name="Blankenship R.E."/>
            <person name="Touchman J.W."/>
        </authorList>
    </citation>
    <scope>NUCLEOTIDE SEQUENCE [LARGE SCALE GENOMIC DNA]</scope>
    <source>
        <strain evidence="5">MBIC 11017</strain>
    </source>
</reference>
<evidence type="ECO:0000256" key="2">
    <source>
        <dbReference type="ARBA" id="ARBA00022991"/>
    </source>
</evidence>
<keyword evidence="2" id="KW-0157">Chromophore</keyword>
<dbReference type="Gene3D" id="1.10.490.20">
    <property type="entry name" value="Phycocyanins"/>
    <property type="match status" value="1"/>
</dbReference>
<dbReference type="InterPro" id="IPR012128">
    <property type="entry name" value="Phycobilisome_asu/bsu"/>
</dbReference>
<dbReference type="GO" id="GO:0015979">
    <property type="term" value="P:photosynthesis"/>
    <property type="evidence" value="ECO:0007669"/>
    <property type="project" value="InterPro"/>
</dbReference>
<evidence type="ECO:0000256" key="1">
    <source>
        <dbReference type="ARBA" id="ARBA00008182"/>
    </source>
</evidence>
<dbReference type="SMR" id="B0C947"/>
<dbReference type="Pfam" id="PF00502">
    <property type="entry name" value="Phycobilisome"/>
    <property type="match status" value="1"/>
</dbReference>
<dbReference type="GO" id="GO:0030089">
    <property type="term" value="C:phycobilisome"/>
    <property type="evidence" value="ECO:0007669"/>
    <property type="project" value="InterPro"/>
</dbReference>
<name>B0C947_ACAM1</name>
<dbReference type="RefSeq" id="WP_012162106.1">
    <property type="nucleotide sequence ID" value="NC_009925.1"/>
</dbReference>
<dbReference type="InterPro" id="IPR009050">
    <property type="entry name" value="Globin-like_sf"/>
</dbReference>
<keyword evidence="5" id="KW-1185">Reference proteome</keyword>